<sequence length="121" mass="13643">MRVITLVPSSAADVPVKVIHPYAHPFLQLPRDRYSTPHGHRHPDPHSIVPPRLTMSLGPVLPPSQPACSQPHVTAVIISAVLFSLQYYPRSSSSTPILAVPRRIWCRRKRKHATFDFFLKP</sequence>
<keyword evidence="2" id="KW-1185">Reference proteome</keyword>
<dbReference type="KEGG" id="more:E1B28_011847"/>
<evidence type="ECO:0000313" key="2">
    <source>
        <dbReference type="Proteomes" id="UP001049176"/>
    </source>
</evidence>
<dbReference type="Proteomes" id="UP001049176">
    <property type="component" value="Chromosome 7"/>
</dbReference>
<name>A0A9P7RUY0_9AGAR</name>
<evidence type="ECO:0000313" key="1">
    <source>
        <dbReference type="EMBL" id="KAG7090249.1"/>
    </source>
</evidence>
<dbReference type="AlphaFoldDB" id="A0A9P7RUY0"/>
<dbReference type="RefSeq" id="XP_043006719.1">
    <property type="nucleotide sequence ID" value="XM_043156904.1"/>
</dbReference>
<accession>A0A9P7RUY0</accession>
<dbReference type="EMBL" id="CM032187">
    <property type="protein sequence ID" value="KAG7090249.1"/>
    <property type="molecule type" value="Genomic_DNA"/>
</dbReference>
<gene>
    <name evidence="1" type="ORF">E1B28_011847</name>
</gene>
<comment type="caution">
    <text evidence="1">The sequence shown here is derived from an EMBL/GenBank/DDBJ whole genome shotgun (WGS) entry which is preliminary data.</text>
</comment>
<organism evidence="1 2">
    <name type="scientific">Marasmius oreades</name>
    <name type="common">fairy-ring Marasmius</name>
    <dbReference type="NCBI Taxonomy" id="181124"/>
    <lineage>
        <taxon>Eukaryota</taxon>
        <taxon>Fungi</taxon>
        <taxon>Dikarya</taxon>
        <taxon>Basidiomycota</taxon>
        <taxon>Agaricomycotina</taxon>
        <taxon>Agaricomycetes</taxon>
        <taxon>Agaricomycetidae</taxon>
        <taxon>Agaricales</taxon>
        <taxon>Marasmiineae</taxon>
        <taxon>Marasmiaceae</taxon>
        <taxon>Marasmius</taxon>
    </lineage>
</organism>
<protein>
    <submittedName>
        <fullName evidence="1">Uncharacterized protein</fullName>
    </submittedName>
</protein>
<dbReference type="GeneID" id="66080922"/>
<reference evidence="1" key="1">
    <citation type="journal article" date="2021" name="Genome Biol. Evol.">
        <title>The assembled and annotated genome of the fairy-ring fungus Marasmius oreades.</title>
        <authorList>
            <person name="Hiltunen M."/>
            <person name="Ament-Velasquez S.L."/>
            <person name="Johannesson H."/>
        </authorList>
    </citation>
    <scope>NUCLEOTIDE SEQUENCE</scope>
    <source>
        <strain evidence="1">03SP1</strain>
    </source>
</reference>
<proteinExistence type="predicted"/>